<protein>
    <submittedName>
        <fullName evidence="2">Uncharacterized protein</fullName>
    </submittedName>
</protein>
<organism evidence="2">
    <name type="scientific">Candidatus Methanogaster sp. ANME-2c ERB4</name>
    <dbReference type="NCBI Taxonomy" id="2759911"/>
    <lineage>
        <taxon>Archaea</taxon>
        <taxon>Methanobacteriati</taxon>
        <taxon>Methanobacteriota</taxon>
        <taxon>Stenosarchaea group</taxon>
        <taxon>Methanomicrobia</taxon>
        <taxon>Methanosarcinales</taxon>
        <taxon>ANME-2 cluster</taxon>
        <taxon>Candidatus Methanogasteraceae</taxon>
        <taxon>Candidatus Methanogaster</taxon>
    </lineage>
</organism>
<sequence length="44" mass="4933">MLMRLLDSGFGGLGGFHDCEKMREKGEEMGRRLSISGLKYNPQS</sequence>
<dbReference type="EMBL" id="MT630780">
    <property type="protein sequence ID" value="QNO42908.1"/>
    <property type="molecule type" value="Genomic_DNA"/>
</dbReference>
<dbReference type="EMBL" id="MT630823">
    <property type="protein sequence ID" value="QNO43437.1"/>
    <property type="molecule type" value="Genomic_DNA"/>
</dbReference>
<evidence type="ECO:0000313" key="1">
    <source>
        <dbReference type="EMBL" id="QNO42908.1"/>
    </source>
</evidence>
<name>A0A7G9Y603_9EURY</name>
<accession>A0A7G9Y603</accession>
<evidence type="ECO:0000313" key="2">
    <source>
        <dbReference type="EMBL" id="QNO43437.1"/>
    </source>
</evidence>
<reference evidence="2" key="1">
    <citation type="submission" date="2020-06" db="EMBL/GenBank/DDBJ databases">
        <title>Unique genomic features of the anaerobic methanotrophic archaea.</title>
        <authorList>
            <person name="Chadwick G.L."/>
            <person name="Skennerton C.T."/>
            <person name="Laso-Perez R."/>
            <person name="Leu A.O."/>
            <person name="Speth D.R."/>
            <person name="Yu H."/>
            <person name="Morgan-Lang C."/>
            <person name="Hatzenpichler R."/>
            <person name="Goudeau D."/>
            <person name="Malmstrom R."/>
            <person name="Brazelton W.J."/>
            <person name="Woyke T."/>
            <person name="Hallam S.J."/>
            <person name="Tyson G.W."/>
            <person name="Wegener G."/>
            <person name="Boetius A."/>
            <person name="Orphan V."/>
        </authorList>
    </citation>
    <scope>NUCLEOTIDE SEQUENCE</scope>
</reference>
<gene>
    <name evidence="2" type="ORF">BICELLBM_00003</name>
    <name evidence="1" type="ORF">NICIAEDM_00015</name>
</gene>
<dbReference type="AlphaFoldDB" id="A0A7G9Y603"/>
<proteinExistence type="predicted"/>